<comment type="caution">
    <text evidence="6">The sequence shown here is derived from an EMBL/GenBank/DDBJ whole genome shotgun (WGS) entry which is preliminary data.</text>
</comment>
<keyword evidence="4 6" id="KW-0067">ATP-binding</keyword>
<dbReference type="Proteomes" id="UP000543642">
    <property type="component" value="Unassembled WGS sequence"/>
</dbReference>
<dbReference type="EMBL" id="JACHFW010000003">
    <property type="protein sequence ID" value="MBB5263915.1"/>
    <property type="molecule type" value="Genomic_DNA"/>
</dbReference>
<dbReference type="GO" id="GO:0005524">
    <property type="term" value="F:ATP binding"/>
    <property type="evidence" value="ECO:0007669"/>
    <property type="project" value="UniProtKB-KW"/>
</dbReference>
<evidence type="ECO:0000256" key="2">
    <source>
        <dbReference type="ARBA" id="ARBA00022448"/>
    </source>
</evidence>
<protein>
    <submittedName>
        <fullName evidence="6">Sodium transport system ATP-binding protein</fullName>
    </submittedName>
</protein>
<dbReference type="RefSeq" id="WP_183772172.1">
    <property type="nucleotide sequence ID" value="NZ_JACHFW010000003.1"/>
</dbReference>
<dbReference type="PANTHER" id="PTHR42711:SF5">
    <property type="entry name" value="ABC TRANSPORTER ATP-BINDING PROTEIN NATA"/>
    <property type="match status" value="1"/>
</dbReference>
<dbReference type="SMART" id="SM00382">
    <property type="entry name" value="AAA"/>
    <property type="match status" value="1"/>
</dbReference>
<gene>
    <name evidence="6" type="ORF">HNP82_001020</name>
</gene>
<name>A0A7W8HA36_9FIRM</name>
<evidence type="ECO:0000256" key="4">
    <source>
        <dbReference type="ARBA" id="ARBA00022840"/>
    </source>
</evidence>
<evidence type="ECO:0000313" key="7">
    <source>
        <dbReference type="Proteomes" id="UP000543642"/>
    </source>
</evidence>
<dbReference type="Gene3D" id="3.40.50.300">
    <property type="entry name" value="P-loop containing nucleotide triphosphate hydrolases"/>
    <property type="match status" value="1"/>
</dbReference>
<dbReference type="PROSITE" id="PS50893">
    <property type="entry name" value="ABC_TRANSPORTER_2"/>
    <property type="match status" value="1"/>
</dbReference>
<dbReference type="InterPro" id="IPR003439">
    <property type="entry name" value="ABC_transporter-like_ATP-bd"/>
</dbReference>
<evidence type="ECO:0000259" key="5">
    <source>
        <dbReference type="PROSITE" id="PS50893"/>
    </source>
</evidence>
<dbReference type="InterPro" id="IPR027417">
    <property type="entry name" value="P-loop_NTPase"/>
</dbReference>
<dbReference type="PANTHER" id="PTHR42711">
    <property type="entry name" value="ABC TRANSPORTER ATP-BINDING PROTEIN"/>
    <property type="match status" value="1"/>
</dbReference>
<evidence type="ECO:0000256" key="1">
    <source>
        <dbReference type="ARBA" id="ARBA00005417"/>
    </source>
</evidence>
<keyword evidence="2" id="KW-0813">Transport</keyword>
<accession>A0A7W8HA36</accession>
<comment type="similarity">
    <text evidence="1">Belongs to the ABC transporter superfamily.</text>
</comment>
<keyword evidence="7" id="KW-1185">Reference proteome</keyword>
<dbReference type="InterPro" id="IPR003593">
    <property type="entry name" value="AAA+_ATPase"/>
</dbReference>
<dbReference type="InterPro" id="IPR050763">
    <property type="entry name" value="ABC_transporter_ATP-binding"/>
</dbReference>
<reference evidence="6 7" key="1">
    <citation type="submission" date="2020-08" db="EMBL/GenBank/DDBJ databases">
        <title>Genomic Encyclopedia of Type Strains, Phase IV (KMG-IV): sequencing the most valuable type-strain genomes for metagenomic binning, comparative biology and taxonomic classification.</title>
        <authorList>
            <person name="Goeker M."/>
        </authorList>
    </citation>
    <scope>NUCLEOTIDE SEQUENCE [LARGE SCALE GENOMIC DNA]</scope>
    <source>
        <strain evidence="6 7">DSM 106146</strain>
    </source>
</reference>
<dbReference type="GO" id="GO:0016887">
    <property type="term" value="F:ATP hydrolysis activity"/>
    <property type="evidence" value="ECO:0007669"/>
    <property type="project" value="InterPro"/>
</dbReference>
<feature type="domain" description="ABC transporter" evidence="5">
    <location>
        <begin position="2"/>
        <end position="246"/>
    </location>
</feature>
<keyword evidence="3" id="KW-0547">Nucleotide-binding</keyword>
<dbReference type="SUPFAM" id="SSF52540">
    <property type="entry name" value="P-loop containing nucleoside triphosphate hydrolases"/>
    <property type="match status" value="1"/>
</dbReference>
<evidence type="ECO:0000256" key="3">
    <source>
        <dbReference type="ARBA" id="ARBA00022741"/>
    </source>
</evidence>
<dbReference type="Pfam" id="PF00005">
    <property type="entry name" value="ABC_tran"/>
    <property type="match status" value="1"/>
</dbReference>
<dbReference type="AlphaFoldDB" id="A0A7W8HA36"/>
<organism evidence="6 7">
    <name type="scientific">Catenibacillus scindens</name>
    <dbReference type="NCBI Taxonomy" id="673271"/>
    <lineage>
        <taxon>Bacteria</taxon>
        <taxon>Bacillati</taxon>
        <taxon>Bacillota</taxon>
        <taxon>Clostridia</taxon>
        <taxon>Lachnospirales</taxon>
        <taxon>Lachnospiraceae</taxon>
        <taxon>Catenibacillus</taxon>
    </lineage>
</organism>
<evidence type="ECO:0000313" key="6">
    <source>
        <dbReference type="EMBL" id="MBB5263915.1"/>
    </source>
</evidence>
<proteinExistence type="inferred from homology"/>
<sequence length="257" mass="29036">MIEIKNLTKIYKLSKKQQKEHKTKDTQKKAVDDLSLTVDRGEIFGLLGTNGAGKTTTLRCLATLLKPTSGSISIDGLDVCRDSEKVRAKISFLTNEIKMDPYFTPDYLFSFFGRLRGMDNSLVEARKKELFEYFGITDFKNKKVEELSTGMKQKVSIAVSLVHDPEIIIFDEPTNGLDIITARAVLDYLRMEKEQGKTVIVSTHVMSEAQKLCDRIAIIIDGRLAAMGTLEELEAQTQTSDLEDAFFEFYRQNVKEA</sequence>